<dbReference type="Proteomes" id="UP000092993">
    <property type="component" value="Unassembled WGS sequence"/>
</dbReference>
<organism evidence="1 2">
    <name type="scientific">Grifola frondosa</name>
    <name type="common">Maitake</name>
    <name type="synonym">Polyporus frondosus</name>
    <dbReference type="NCBI Taxonomy" id="5627"/>
    <lineage>
        <taxon>Eukaryota</taxon>
        <taxon>Fungi</taxon>
        <taxon>Dikarya</taxon>
        <taxon>Basidiomycota</taxon>
        <taxon>Agaricomycotina</taxon>
        <taxon>Agaricomycetes</taxon>
        <taxon>Polyporales</taxon>
        <taxon>Grifolaceae</taxon>
        <taxon>Grifola</taxon>
    </lineage>
</organism>
<keyword evidence="2" id="KW-1185">Reference proteome</keyword>
<sequence>MRPANDRRLFTSSTSRSWHLLHEHVDLLSTWLTNRSATHNPHRQKPPKCRLRQPARIQVEFMVVLCHPFSVQIQLISIIYTSNC</sequence>
<gene>
    <name evidence="1" type="ORF">A0H81_06662</name>
</gene>
<dbReference type="AlphaFoldDB" id="A0A1C7M9D8"/>
<proteinExistence type="predicted"/>
<name>A0A1C7M9D8_GRIFR</name>
<reference evidence="1 2" key="1">
    <citation type="submission" date="2016-03" db="EMBL/GenBank/DDBJ databases">
        <title>Whole genome sequencing of Grifola frondosa 9006-11.</title>
        <authorList>
            <person name="Min B."/>
            <person name="Park H."/>
            <person name="Kim J.-G."/>
            <person name="Cho H."/>
            <person name="Oh Y.-L."/>
            <person name="Kong W.-S."/>
            <person name="Choi I.-G."/>
        </authorList>
    </citation>
    <scope>NUCLEOTIDE SEQUENCE [LARGE SCALE GENOMIC DNA]</scope>
    <source>
        <strain evidence="1 2">9006-11</strain>
    </source>
</reference>
<evidence type="ECO:0000313" key="2">
    <source>
        <dbReference type="Proteomes" id="UP000092993"/>
    </source>
</evidence>
<evidence type="ECO:0000313" key="1">
    <source>
        <dbReference type="EMBL" id="OBZ73452.1"/>
    </source>
</evidence>
<protein>
    <submittedName>
        <fullName evidence="1">Uncharacterized protein</fullName>
    </submittedName>
</protein>
<accession>A0A1C7M9D8</accession>
<dbReference type="EMBL" id="LUGG01000007">
    <property type="protein sequence ID" value="OBZ73452.1"/>
    <property type="molecule type" value="Genomic_DNA"/>
</dbReference>
<comment type="caution">
    <text evidence="1">The sequence shown here is derived from an EMBL/GenBank/DDBJ whole genome shotgun (WGS) entry which is preliminary data.</text>
</comment>